<evidence type="ECO:0000313" key="1">
    <source>
        <dbReference type="EMBL" id="KAJ2969244.1"/>
    </source>
</evidence>
<evidence type="ECO:0000313" key="2">
    <source>
        <dbReference type="Proteomes" id="UP001143910"/>
    </source>
</evidence>
<name>A0ACC1MRE4_9HYPO</name>
<sequence>MAHLSTAECPEYIVYSYLQRATPTGDGSKRPKTRMHSLTDVSGAQLAGLAKGTSLLTYGKPKKEKLLPGGTTRECIVVPYLRAENTGGQGWPLPAKKVKQRKDPAKGWVVE</sequence>
<gene>
    <name evidence="1" type="ORF">NQ176_g8767</name>
</gene>
<keyword evidence="2" id="KW-1185">Reference proteome</keyword>
<organism evidence="1 2">
    <name type="scientific">Zarea fungicola</name>
    <dbReference type="NCBI Taxonomy" id="93591"/>
    <lineage>
        <taxon>Eukaryota</taxon>
        <taxon>Fungi</taxon>
        <taxon>Dikarya</taxon>
        <taxon>Ascomycota</taxon>
        <taxon>Pezizomycotina</taxon>
        <taxon>Sordariomycetes</taxon>
        <taxon>Hypocreomycetidae</taxon>
        <taxon>Hypocreales</taxon>
        <taxon>Cordycipitaceae</taxon>
        <taxon>Zarea</taxon>
    </lineage>
</organism>
<proteinExistence type="predicted"/>
<dbReference type="EMBL" id="JANJQO010001789">
    <property type="protein sequence ID" value="KAJ2969244.1"/>
    <property type="molecule type" value="Genomic_DNA"/>
</dbReference>
<reference evidence="1" key="1">
    <citation type="submission" date="2022-08" db="EMBL/GenBank/DDBJ databases">
        <title>Genome Sequence of Lecanicillium fungicola.</title>
        <authorList>
            <person name="Buettner E."/>
        </authorList>
    </citation>
    <scope>NUCLEOTIDE SEQUENCE</scope>
    <source>
        <strain evidence="1">Babe33</strain>
    </source>
</reference>
<accession>A0ACC1MRE4</accession>
<dbReference type="Proteomes" id="UP001143910">
    <property type="component" value="Unassembled WGS sequence"/>
</dbReference>
<protein>
    <submittedName>
        <fullName evidence="1">Uncharacterized protein</fullName>
    </submittedName>
</protein>
<comment type="caution">
    <text evidence="1">The sequence shown here is derived from an EMBL/GenBank/DDBJ whole genome shotgun (WGS) entry which is preliminary data.</text>
</comment>